<dbReference type="PRINTS" id="PR00401">
    <property type="entry name" value="SH2DOMAIN"/>
</dbReference>
<dbReference type="InterPro" id="IPR001660">
    <property type="entry name" value="SAM"/>
</dbReference>
<dbReference type="CDD" id="cd09487">
    <property type="entry name" value="SAM_superfamily"/>
    <property type="match status" value="1"/>
</dbReference>
<dbReference type="InterPro" id="IPR036860">
    <property type="entry name" value="SH2_dom_sf"/>
</dbReference>
<feature type="compositionally biased region" description="Polar residues" evidence="3">
    <location>
        <begin position="438"/>
        <end position="449"/>
    </location>
</feature>
<dbReference type="SMART" id="SM00147">
    <property type="entry name" value="RasGEF"/>
    <property type="match status" value="1"/>
</dbReference>
<evidence type="ECO:0000313" key="8">
    <source>
        <dbReference type="Proteomes" id="UP001208570"/>
    </source>
</evidence>
<name>A0AAD9NDZ5_9ANNE</name>
<dbReference type="SUPFAM" id="SSF48366">
    <property type="entry name" value="Ras GEF"/>
    <property type="match status" value="1"/>
</dbReference>
<feature type="domain" description="SH2" evidence="4">
    <location>
        <begin position="193"/>
        <end position="292"/>
    </location>
</feature>
<protein>
    <recommendedName>
        <fullName evidence="9">Breast cancer anti-estrogen resistance protein 3</fullName>
    </recommendedName>
</protein>
<dbReference type="GO" id="GO:0005085">
    <property type="term" value="F:guanyl-nucleotide exchange factor activity"/>
    <property type="evidence" value="ECO:0007669"/>
    <property type="project" value="UniProtKB-KW"/>
</dbReference>
<gene>
    <name evidence="7" type="ORF">LSH36_59g08023</name>
</gene>
<keyword evidence="2" id="KW-0727">SH2 domain</keyword>
<dbReference type="Pfam" id="PF00017">
    <property type="entry name" value="SH2"/>
    <property type="match status" value="1"/>
</dbReference>
<feature type="domain" description="SAM" evidence="6">
    <location>
        <begin position="64"/>
        <end position="121"/>
    </location>
</feature>
<evidence type="ECO:0000256" key="3">
    <source>
        <dbReference type="SAM" id="MobiDB-lite"/>
    </source>
</evidence>
<dbReference type="PROSITE" id="PS50105">
    <property type="entry name" value="SAM_DOMAIN"/>
    <property type="match status" value="1"/>
</dbReference>
<feature type="compositionally biased region" description="Low complexity" evidence="3">
    <location>
        <begin position="136"/>
        <end position="147"/>
    </location>
</feature>
<feature type="region of interest" description="Disordered" evidence="3">
    <location>
        <begin position="438"/>
        <end position="486"/>
    </location>
</feature>
<dbReference type="PROSITE" id="PS50001">
    <property type="entry name" value="SH2"/>
    <property type="match status" value="1"/>
</dbReference>
<dbReference type="SUPFAM" id="SSF47769">
    <property type="entry name" value="SAM/Pointed domain"/>
    <property type="match status" value="1"/>
</dbReference>
<dbReference type="InterPro" id="IPR001895">
    <property type="entry name" value="RASGEF_cat_dom"/>
</dbReference>
<dbReference type="PANTHER" id="PTHR14247:SF8">
    <property type="entry name" value="RAS-GEF DOMAIN-CONTAINING PROTEIN"/>
    <property type="match status" value="1"/>
</dbReference>
<dbReference type="FunFam" id="3.30.505.10:FF:000013">
    <property type="entry name" value="SH2 domain-containing protein 3C isoform X1"/>
    <property type="match status" value="1"/>
</dbReference>
<evidence type="ECO:0000259" key="6">
    <source>
        <dbReference type="PROSITE" id="PS50105"/>
    </source>
</evidence>
<feature type="region of interest" description="Disordered" evidence="3">
    <location>
        <begin position="128"/>
        <end position="151"/>
    </location>
</feature>
<dbReference type="SMART" id="SM00252">
    <property type="entry name" value="SH2"/>
    <property type="match status" value="1"/>
</dbReference>
<dbReference type="Pfam" id="PF00536">
    <property type="entry name" value="SAM_1"/>
    <property type="match status" value="1"/>
</dbReference>
<keyword evidence="1" id="KW-0344">Guanine-nucleotide releasing factor</keyword>
<evidence type="ECO:0000259" key="5">
    <source>
        <dbReference type="PROSITE" id="PS50009"/>
    </source>
</evidence>
<dbReference type="Gene3D" id="3.30.505.10">
    <property type="entry name" value="SH2 domain"/>
    <property type="match status" value="1"/>
</dbReference>
<evidence type="ECO:0000259" key="4">
    <source>
        <dbReference type="PROSITE" id="PS50001"/>
    </source>
</evidence>
<organism evidence="7 8">
    <name type="scientific">Paralvinella palmiformis</name>
    <dbReference type="NCBI Taxonomy" id="53620"/>
    <lineage>
        <taxon>Eukaryota</taxon>
        <taxon>Metazoa</taxon>
        <taxon>Spiralia</taxon>
        <taxon>Lophotrochozoa</taxon>
        <taxon>Annelida</taxon>
        <taxon>Polychaeta</taxon>
        <taxon>Sedentaria</taxon>
        <taxon>Canalipalpata</taxon>
        <taxon>Terebellida</taxon>
        <taxon>Terebelliformia</taxon>
        <taxon>Alvinellidae</taxon>
        <taxon>Paralvinella</taxon>
    </lineage>
</organism>
<dbReference type="InterPro" id="IPR051853">
    <property type="entry name" value="SH2-Ras-GEF_adapter"/>
</dbReference>
<dbReference type="Pfam" id="PF00617">
    <property type="entry name" value="RasGEF"/>
    <property type="match status" value="1"/>
</dbReference>
<dbReference type="Proteomes" id="UP001208570">
    <property type="component" value="Unassembled WGS sequence"/>
</dbReference>
<feature type="compositionally biased region" description="Polar residues" evidence="3">
    <location>
        <begin position="325"/>
        <end position="334"/>
    </location>
</feature>
<dbReference type="SMART" id="SM00454">
    <property type="entry name" value="SAM"/>
    <property type="match status" value="1"/>
</dbReference>
<dbReference type="PROSITE" id="PS50009">
    <property type="entry name" value="RASGEF_CAT"/>
    <property type="match status" value="1"/>
</dbReference>
<reference evidence="7" key="1">
    <citation type="journal article" date="2023" name="Mol. Biol. Evol.">
        <title>Third-Generation Sequencing Reveals the Adaptive Role of the Epigenome in Three Deep-Sea Polychaetes.</title>
        <authorList>
            <person name="Perez M."/>
            <person name="Aroh O."/>
            <person name="Sun Y."/>
            <person name="Lan Y."/>
            <person name="Juniper S.K."/>
            <person name="Young C.R."/>
            <person name="Angers B."/>
            <person name="Qian P.Y."/>
        </authorList>
    </citation>
    <scope>NUCLEOTIDE SEQUENCE</scope>
    <source>
        <strain evidence="7">P08H-3</strain>
    </source>
</reference>
<dbReference type="Gene3D" id="1.10.840.10">
    <property type="entry name" value="Ras guanine-nucleotide exchange factors catalytic domain"/>
    <property type="match status" value="1"/>
</dbReference>
<dbReference type="GO" id="GO:0007264">
    <property type="term" value="P:small GTPase-mediated signal transduction"/>
    <property type="evidence" value="ECO:0007669"/>
    <property type="project" value="InterPro"/>
</dbReference>
<feature type="region of interest" description="Disordered" evidence="3">
    <location>
        <begin position="1"/>
        <end position="32"/>
    </location>
</feature>
<evidence type="ECO:0008006" key="9">
    <source>
        <dbReference type="Google" id="ProtNLM"/>
    </source>
</evidence>
<dbReference type="InterPro" id="IPR023578">
    <property type="entry name" value="Ras_GEF_dom_sf"/>
</dbReference>
<dbReference type="FunFam" id="1.10.840.10:FF:000015">
    <property type="entry name" value="Uncharacterized protein, isoform A"/>
    <property type="match status" value="1"/>
</dbReference>
<feature type="domain" description="Ras-GEF" evidence="5">
    <location>
        <begin position="603"/>
        <end position="864"/>
    </location>
</feature>
<evidence type="ECO:0000313" key="7">
    <source>
        <dbReference type="EMBL" id="KAK2164771.1"/>
    </source>
</evidence>
<dbReference type="EMBL" id="JAODUP010000059">
    <property type="protein sequence ID" value="KAK2164771.1"/>
    <property type="molecule type" value="Genomic_DNA"/>
</dbReference>
<evidence type="ECO:0000256" key="2">
    <source>
        <dbReference type="PROSITE-ProRule" id="PRU00191"/>
    </source>
</evidence>
<dbReference type="AlphaFoldDB" id="A0AAD9NDZ5"/>
<proteinExistence type="predicted"/>
<feature type="compositionally biased region" description="Low complexity" evidence="3">
    <location>
        <begin position="303"/>
        <end position="315"/>
    </location>
</feature>
<accession>A0AAD9NDZ5</accession>
<dbReference type="Gene3D" id="1.10.150.50">
    <property type="entry name" value="Transcription Factor, Ets-1"/>
    <property type="match status" value="1"/>
</dbReference>
<evidence type="ECO:0000256" key="1">
    <source>
        <dbReference type="PROSITE-ProRule" id="PRU00168"/>
    </source>
</evidence>
<dbReference type="SUPFAM" id="SSF55550">
    <property type="entry name" value="SH2 domain"/>
    <property type="match status" value="1"/>
</dbReference>
<sequence length="873" mass="96799">MFSGRRLPLSHPTWCKQNRDNASREMNPSPYHNGTGVCGTPRMTSMETVPSNQSVPTGVKHVPIATWLLALGLAEYEKVFSKFSGVEDLLSLSEADIRDLGVRNGAHRARMVSTLVIFKEKVLNRKMNKASMRSDTPPGSGSGTPPSQVGHADYAAVSIPSSQVSAAKVAQVLLGVANNREHPSMKDLSQFGWYHGNIPRQKAEKLLAKDGDFLVRDSLSQPGDFVLTVFWRGMPLHFVLNKQVYEGGGGQPIVEYQFEDDKFDRPSDLILHHMKEQKVITEMSGALISQPILRTVPLEFYDPSSQGGQSPRGSPWASPRPSPQGSPRIQQKLSYSRRAGSQPLLSFDDSSQDSPEHQMTRKTSMPSVQAACNTLPTNATSHGVWGSLTPNVGANLQHTCSSPRLQHKLAVHHRTGSEPVISPGTTAQPASRIISGQSHLADSDGSLSRNPPPKPSRIPTVRKKPGEQRPLVAIRNRDLYEDDGRDYSDYDQIKSWPSHLEPSERTPSASCLSILRNSARSASAYDVPRSQNRNAQVVYDVPRLSRRTEDPNTVTIAPFTLPEPEPVSNFDLSVYDSEILTPNNKPLEPSAVTTIKSLLLESDTKVMAQHLTSIDLDLLKVIGMHDVGLGVYSGLELMTLPHGHVLRLDIIERYNCLSLFVALTILMCSKCSDRSQMLHQWIHIAVELRGKLGNLYGFSAVMAGLLTPQVRRLRNTWLSLSQDYSESAFLFDHRLRCLLTTLDNASAMLPLQDITMPHIMPLVRLLEQDLDDLMADEENGYGLDVMLAHLDTTRIVTQQCGLYRMTSENVMKDFRQRRDLLDLFRTEMHLKLLWGARGATVVGSERFSKFPAVLDLLSERVEPSGPAPTETSV</sequence>
<dbReference type="InterPro" id="IPR036964">
    <property type="entry name" value="RASGEF_cat_dom_sf"/>
</dbReference>
<dbReference type="InterPro" id="IPR000980">
    <property type="entry name" value="SH2"/>
</dbReference>
<comment type="caution">
    <text evidence="7">The sequence shown here is derived from an EMBL/GenBank/DDBJ whole genome shotgun (WGS) entry which is preliminary data.</text>
</comment>
<keyword evidence="8" id="KW-1185">Reference proteome</keyword>
<dbReference type="InterPro" id="IPR013761">
    <property type="entry name" value="SAM/pointed_sf"/>
</dbReference>
<feature type="region of interest" description="Disordered" evidence="3">
    <location>
        <begin position="300"/>
        <end position="367"/>
    </location>
</feature>
<dbReference type="PANTHER" id="PTHR14247">
    <property type="entry name" value="BREAST CANCER ANTI-ESTROGEN RESISTANCE PROTEIN 3 HOMOLOG-LIKE PROTEIN"/>
    <property type="match status" value="1"/>
</dbReference>